<dbReference type="Gene3D" id="3.40.50.1240">
    <property type="entry name" value="Phosphoglycerate mutase-like"/>
    <property type="match status" value="1"/>
</dbReference>
<accession>A0A4Q7NUN5</accession>
<dbReference type="InterPro" id="IPR015797">
    <property type="entry name" value="NUDIX_hydrolase-like_dom_sf"/>
</dbReference>
<dbReference type="Pfam" id="PF00293">
    <property type="entry name" value="NUDIX"/>
    <property type="match status" value="1"/>
</dbReference>
<name>A0A4Q7NUN5_9ACTN</name>
<dbReference type="CDD" id="cd03673">
    <property type="entry name" value="NUDIX_Ap6A_hydrolase"/>
    <property type="match status" value="1"/>
</dbReference>
<dbReference type="AlphaFoldDB" id="A0A4Q7NUN5"/>
<gene>
    <name evidence="3" type="ORF">EV189_0021</name>
</gene>
<dbReference type="GO" id="GO:0006754">
    <property type="term" value="P:ATP biosynthetic process"/>
    <property type="evidence" value="ECO:0007669"/>
    <property type="project" value="TreeGrafter"/>
</dbReference>
<dbReference type="Gene3D" id="3.90.79.10">
    <property type="entry name" value="Nucleoside Triphosphate Pyrophosphohydrolase"/>
    <property type="match status" value="1"/>
</dbReference>
<dbReference type="SUPFAM" id="SSF53254">
    <property type="entry name" value="Phosphoglycerate mutase-like"/>
    <property type="match status" value="1"/>
</dbReference>
<keyword evidence="1" id="KW-0378">Hydrolase</keyword>
<sequence>MSSTGEGPVLAAGTVVRRTGDEGPEVLLVHRPKYDDWSFPKGKAEPGEHALTTALRETAEETGLAVRLERPLPEQGYTVSGRPKVVRYWLATQLDGRFRPNSEVDEVAWLPLAAARDRLSWQRDAALLDDLAALPGETTALLLVRHAEAVPRDAWDGDDAMRPLTPAGRAQAAALVELLDAYAPTRVVSSDAVRALETVAPLAEDAGLVVEVDPLLSEEGWSAGPGAELLPAALVGDRRTVACSHQQVLPRLLEALCAASPVRPPQAVPPVGGVVALHLHEGRPVAVEEHAPGGC</sequence>
<dbReference type="PANTHER" id="PTHR21340">
    <property type="entry name" value="DIADENOSINE 5,5-P1,P4-TETRAPHOSPHATE PYROPHOSPHOHYDROLASE MUTT"/>
    <property type="match status" value="1"/>
</dbReference>
<dbReference type="InterPro" id="IPR051325">
    <property type="entry name" value="Nudix_hydrolase_domain"/>
</dbReference>
<organism evidence="3 4">
    <name type="scientific">Motilibacter rhizosphaerae</name>
    <dbReference type="NCBI Taxonomy" id="598652"/>
    <lineage>
        <taxon>Bacteria</taxon>
        <taxon>Bacillati</taxon>
        <taxon>Actinomycetota</taxon>
        <taxon>Actinomycetes</taxon>
        <taxon>Motilibacterales</taxon>
        <taxon>Motilibacteraceae</taxon>
        <taxon>Motilibacter</taxon>
    </lineage>
</organism>
<dbReference type="PROSITE" id="PS00893">
    <property type="entry name" value="NUDIX_BOX"/>
    <property type="match status" value="1"/>
</dbReference>
<dbReference type="GO" id="GO:0006167">
    <property type="term" value="P:AMP biosynthetic process"/>
    <property type="evidence" value="ECO:0007669"/>
    <property type="project" value="TreeGrafter"/>
</dbReference>
<protein>
    <submittedName>
        <fullName evidence="3">8-oxo-dGTP diphosphatase</fullName>
    </submittedName>
</protein>
<dbReference type="RefSeq" id="WP_130490940.1">
    <property type="nucleotide sequence ID" value="NZ_SGXD01000001.1"/>
</dbReference>
<dbReference type="InterPro" id="IPR020084">
    <property type="entry name" value="NUDIX_hydrolase_CS"/>
</dbReference>
<evidence type="ECO:0000313" key="3">
    <source>
        <dbReference type="EMBL" id="RZS90794.1"/>
    </source>
</evidence>
<evidence type="ECO:0000313" key="4">
    <source>
        <dbReference type="Proteomes" id="UP000293638"/>
    </source>
</evidence>
<dbReference type="SMART" id="SM00855">
    <property type="entry name" value="PGAM"/>
    <property type="match status" value="1"/>
</dbReference>
<dbReference type="PROSITE" id="PS51462">
    <property type="entry name" value="NUDIX"/>
    <property type="match status" value="1"/>
</dbReference>
<dbReference type="PANTHER" id="PTHR21340:SF0">
    <property type="entry name" value="BIS(5'-NUCLEOSYL)-TETRAPHOSPHATASE [ASYMMETRICAL]"/>
    <property type="match status" value="1"/>
</dbReference>
<feature type="domain" description="Nudix hydrolase" evidence="2">
    <location>
        <begin position="7"/>
        <end position="133"/>
    </location>
</feature>
<dbReference type="Pfam" id="PF00300">
    <property type="entry name" value="His_Phos_1"/>
    <property type="match status" value="1"/>
</dbReference>
<evidence type="ECO:0000256" key="1">
    <source>
        <dbReference type="ARBA" id="ARBA00022801"/>
    </source>
</evidence>
<reference evidence="3 4" key="1">
    <citation type="submission" date="2019-02" db="EMBL/GenBank/DDBJ databases">
        <title>Genomic Encyclopedia of Type Strains, Phase IV (KMG-IV): sequencing the most valuable type-strain genomes for metagenomic binning, comparative biology and taxonomic classification.</title>
        <authorList>
            <person name="Goeker M."/>
        </authorList>
    </citation>
    <scope>NUCLEOTIDE SEQUENCE [LARGE SCALE GENOMIC DNA]</scope>
    <source>
        <strain evidence="3 4">DSM 45622</strain>
    </source>
</reference>
<dbReference type="InterPro" id="IPR000086">
    <property type="entry name" value="NUDIX_hydrolase_dom"/>
</dbReference>
<dbReference type="InterPro" id="IPR029033">
    <property type="entry name" value="His_PPase_superfam"/>
</dbReference>
<dbReference type="GO" id="GO:0004081">
    <property type="term" value="F:bis(5'-nucleosyl)-tetraphosphatase (asymmetrical) activity"/>
    <property type="evidence" value="ECO:0007669"/>
    <property type="project" value="TreeGrafter"/>
</dbReference>
<dbReference type="CDD" id="cd07067">
    <property type="entry name" value="HP_PGM_like"/>
    <property type="match status" value="1"/>
</dbReference>
<evidence type="ECO:0000259" key="2">
    <source>
        <dbReference type="PROSITE" id="PS51462"/>
    </source>
</evidence>
<dbReference type="InterPro" id="IPR013078">
    <property type="entry name" value="His_Pase_superF_clade-1"/>
</dbReference>
<dbReference type="EMBL" id="SGXD01000001">
    <property type="protein sequence ID" value="RZS90794.1"/>
    <property type="molecule type" value="Genomic_DNA"/>
</dbReference>
<dbReference type="SUPFAM" id="SSF55811">
    <property type="entry name" value="Nudix"/>
    <property type="match status" value="1"/>
</dbReference>
<comment type="caution">
    <text evidence="3">The sequence shown here is derived from an EMBL/GenBank/DDBJ whole genome shotgun (WGS) entry which is preliminary data.</text>
</comment>
<dbReference type="Proteomes" id="UP000293638">
    <property type="component" value="Unassembled WGS sequence"/>
</dbReference>
<keyword evidence="4" id="KW-1185">Reference proteome</keyword>
<proteinExistence type="predicted"/>
<dbReference type="OrthoDB" id="4287477at2"/>